<feature type="binding site" evidence="14">
    <location>
        <position position="216"/>
    </location>
    <ligand>
        <name>substrate</name>
    </ligand>
</feature>
<comment type="catalytic activity">
    <reaction evidence="12">
        <text>5-amino-6-(5-phospho-D-ribitylamino)uracil + NADP(+) = 5-amino-6-(5-phospho-D-ribosylamino)uracil + NADPH + H(+)</text>
        <dbReference type="Rhea" id="RHEA:17845"/>
        <dbReference type="ChEBI" id="CHEBI:15378"/>
        <dbReference type="ChEBI" id="CHEBI:57783"/>
        <dbReference type="ChEBI" id="CHEBI:58349"/>
        <dbReference type="ChEBI" id="CHEBI:58421"/>
        <dbReference type="ChEBI" id="CHEBI:58453"/>
        <dbReference type="EC" id="1.1.1.193"/>
    </reaction>
</comment>
<dbReference type="PANTHER" id="PTHR38011">
    <property type="entry name" value="DIHYDROFOLATE REDUCTASE FAMILY PROTEIN (AFU_ORTHOLOGUE AFUA_8G06820)"/>
    <property type="match status" value="1"/>
</dbReference>
<feature type="binding site" evidence="14">
    <location>
        <position position="163"/>
    </location>
    <ligand>
        <name>NADP(+)</name>
        <dbReference type="ChEBI" id="CHEBI:58349"/>
    </ligand>
</feature>
<keyword evidence="8 12" id="KW-0862">Zinc</keyword>
<dbReference type="EMBL" id="LIAV01000051">
    <property type="protein sequence ID" value="KRO40870.1"/>
    <property type="molecule type" value="Genomic_DNA"/>
</dbReference>
<feature type="binding site" evidence="14">
    <location>
        <begin position="302"/>
        <end position="308"/>
    </location>
    <ligand>
        <name>NADP(+)</name>
        <dbReference type="ChEBI" id="CHEBI:58349"/>
    </ligand>
</feature>
<evidence type="ECO:0000256" key="13">
    <source>
        <dbReference type="PIRSR" id="PIRSR006769-1"/>
    </source>
</evidence>
<dbReference type="Pfam" id="PF00383">
    <property type="entry name" value="dCMP_cyt_deam_1"/>
    <property type="match status" value="1"/>
</dbReference>
<dbReference type="Pfam" id="PF01872">
    <property type="entry name" value="RibD_C"/>
    <property type="match status" value="1"/>
</dbReference>
<feature type="binding site" evidence="14">
    <location>
        <position position="177"/>
    </location>
    <ligand>
        <name>substrate</name>
    </ligand>
</feature>
<keyword evidence="12" id="KW-0378">Hydrolase</keyword>
<reference evidence="18" key="1">
    <citation type="submission" date="2015-10" db="EMBL/GenBank/DDBJ databases">
        <title>Metagenome-Assembled Genomes uncover a global brackish microbiome.</title>
        <authorList>
            <person name="Hugerth L.W."/>
            <person name="Larsson J."/>
            <person name="Alneberg J."/>
            <person name="Lindh M.V."/>
            <person name="Legrand C."/>
            <person name="Pinhassi J."/>
            <person name="Andersson A."/>
        </authorList>
    </citation>
    <scope>NUCLEOTIDE SEQUENCE [LARGE SCALE GENOMIC DNA]</scope>
</reference>
<evidence type="ECO:0000256" key="15">
    <source>
        <dbReference type="PIRSR" id="PIRSR006769-3"/>
    </source>
</evidence>
<evidence type="ECO:0000259" key="16">
    <source>
        <dbReference type="PROSITE" id="PS51747"/>
    </source>
</evidence>
<keyword evidence="7 12" id="KW-0479">Metal-binding</keyword>
<evidence type="ECO:0000256" key="14">
    <source>
        <dbReference type="PIRSR" id="PIRSR006769-2"/>
    </source>
</evidence>
<feature type="binding site" evidence="15">
    <location>
        <position position="93"/>
    </location>
    <ligand>
        <name>Zn(2+)</name>
        <dbReference type="ChEBI" id="CHEBI:29105"/>
        <note>catalytic</note>
    </ligand>
</feature>
<feature type="binding site" evidence="15">
    <location>
        <position position="84"/>
    </location>
    <ligand>
        <name>Zn(2+)</name>
        <dbReference type="ChEBI" id="CHEBI:29105"/>
        <note>catalytic</note>
    </ligand>
</feature>
<dbReference type="Gene3D" id="3.40.430.10">
    <property type="entry name" value="Dihydrofolate Reductase, subunit A"/>
    <property type="match status" value="1"/>
</dbReference>
<evidence type="ECO:0000256" key="6">
    <source>
        <dbReference type="ARBA" id="ARBA00022619"/>
    </source>
</evidence>
<feature type="active site" description="Proton donor" evidence="13">
    <location>
        <position position="52"/>
    </location>
</feature>
<evidence type="ECO:0000313" key="17">
    <source>
        <dbReference type="EMBL" id="KRO40870.1"/>
    </source>
</evidence>
<comment type="similarity">
    <text evidence="5 12">In the C-terminal section; belongs to the HTP reductase family.</text>
</comment>
<dbReference type="Gene3D" id="3.40.140.10">
    <property type="entry name" value="Cytidine Deaminase, domain 2"/>
    <property type="match status" value="1"/>
</dbReference>
<dbReference type="GO" id="GO:0008835">
    <property type="term" value="F:diaminohydroxyphosphoribosylaminopyrimidine deaminase activity"/>
    <property type="evidence" value="ECO:0007669"/>
    <property type="project" value="UniProtKB-EC"/>
</dbReference>
<feature type="domain" description="CMP/dCMP-type deaminase" evidence="16">
    <location>
        <begin position="1"/>
        <end position="123"/>
    </location>
</feature>
<dbReference type="GO" id="GO:0008270">
    <property type="term" value="F:zinc ion binding"/>
    <property type="evidence" value="ECO:0007669"/>
    <property type="project" value="InterPro"/>
</dbReference>
<feature type="binding site" evidence="15">
    <location>
        <position position="50"/>
    </location>
    <ligand>
        <name>Zn(2+)</name>
        <dbReference type="ChEBI" id="CHEBI:29105"/>
        <note>catalytic</note>
    </ligand>
</feature>
<feature type="binding site" evidence="14">
    <location>
        <position position="209"/>
    </location>
    <ligand>
        <name>NADP(+)</name>
        <dbReference type="ChEBI" id="CHEBI:58349"/>
    </ligand>
</feature>
<evidence type="ECO:0000256" key="4">
    <source>
        <dbReference type="ARBA" id="ARBA00005259"/>
    </source>
</evidence>
<feature type="binding site" evidence="14">
    <location>
        <position position="300"/>
    </location>
    <ligand>
        <name>substrate</name>
    </ligand>
</feature>
<keyword evidence="6 12" id="KW-0686">Riboflavin biosynthesis</keyword>
<sequence>MKERKFMARAIELAQKGQFTTQPNPMVGCVIVKNNQIIGEGWHQVFGGDHAEIKAIKNCKKIFGTKKALQLLKGSTLYVNLEPCSITNNTPPCTDAVSHHGIKKVVCGTLDPNPKINGAGIKLLKNAGIQTVVGVLKQECEALNRIFFINHRQARPYIILKSAQSLDGKIALKNGASSWISNSASRQDTHLMRARVKGILVGKNTVLSDNPALTMRLDRKQLKLLKNAPLPQPIKIILGNLTHLKSAKNIFSNNAKVITASCSKGLSKRNLEHIQYQPKNFLQNLMKDLLERNVTSILVEGGQETLNAFIRNNLFDELVLYTAPIILGNKSLSALNLESPLGIKEASKLKLQAVETFNGDIKATYYA</sequence>
<evidence type="ECO:0000256" key="11">
    <source>
        <dbReference type="ARBA" id="ARBA00023268"/>
    </source>
</evidence>
<comment type="pathway">
    <text evidence="3 12">Cofactor biosynthesis; riboflavin biosynthesis; 5-amino-6-(D-ribitylamino)uracil from GTP: step 3/4.</text>
</comment>
<dbReference type="CDD" id="cd01284">
    <property type="entry name" value="Riboflavin_deaminase-reductase"/>
    <property type="match status" value="1"/>
</dbReference>
<evidence type="ECO:0000256" key="12">
    <source>
        <dbReference type="PIRNR" id="PIRNR006769"/>
    </source>
</evidence>
<dbReference type="PIRSF" id="PIRSF006769">
    <property type="entry name" value="RibD"/>
    <property type="match status" value="1"/>
</dbReference>
<dbReference type="PROSITE" id="PS00903">
    <property type="entry name" value="CYT_DCMP_DEAMINASES_1"/>
    <property type="match status" value="1"/>
</dbReference>
<dbReference type="InterPro" id="IPR024072">
    <property type="entry name" value="DHFR-like_dom_sf"/>
</dbReference>
<dbReference type="InterPro" id="IPR004794">
    <property type="entry name" value="Eubact_RibD"/>
</dbReference>
<evidence type="ECO:0000256" key="1">
    <source>
        <dbReference type="ARBA" id="ARBA00002151"/>
    </source>
</evidence>
<dbReference type="Proteomes" id="UP000050874">
    <property type="component" value="Unassembled WGS sequence"/>
</dbReference>
<accession>A0A0R2PSM9</accession>
<dbReference type="AlphaFoldDB" id="A0A0R2PSM9"/>
<dbReference type="SUPFAM" id="SSF53597">
    <property type="entry name" value="Dihydrofolate reductase-like"/>
    <property type="match status" value="1"/>
</dbReference>
<comment type="similarity">
    <text evidence="4 12">In the N-terminal section; belongs to the cytidine and deoxycytidylate deaminase family.</text>
</comment>
<comment type="caution">
    <text evidence="17">The sequence shown here is derived from an EMBL/GenBank/DDBJ whole genome shotgun (WGS) entry which is preliminary data.</text>
</comment>
<dbReference type="InterPro" id="IPR016192">
    <property type="entry name" value="APOBEC/CMP_deaminase_Zn-bd"/>
</dbReference>
<evidence type="ECO:0000256" key="10">
    <source>
        <dbReference type="ARBA" id="ARBA00023002"/>
    </source>
</evidence>
<dbReference type="InterPro" id="IPR050765">
    <property type="entry name" value="Riboflavin_Biosynth_HTPR"/>
</dbReference>
<dbReference type="GO" id="GO:0050661">
    <property type="term" value="F:NADP binding"/>
    <property type="evidence" value="ECO:0007669"/>
    <property type="project" value="InterPro"/>
</dbReference>
<feature type="binding site" evidence="14">
    <location>
        <position position="213"/>
    </location>
    <ligand>
        <name>substrate</name>
    </ligand>
</feature>
<dbReference type="SUPFAM" id="SSF53927">
    <property type="entry name" value="Cytidine deaminase-like"/>
    <property type="match status" value="1"/>
</dbReference>
<evidence type="ECO:0000256" key="2">
    <source>
        <dbReference type="ARBA" id="ARBA00004882"/>
    </source>
</evidence>
<keyword evidence="11" id="KW-0511">Multifunctional enzyme</keyword>
<protein>
    <recommendedName>
        <fullName evidence="12">Riboflavin biosynthesis protein RibD</fullName>
    </recommendedName>
    <domain>
        <recommendedName>
            <fullName evidence="12">Diaminohydroxyphosphoribosylaminopyrimidine deaminase</fullName>
            <shortName evidence="12">DRAP deaminase</shortName>
            <ecNumber evidence="12">3.5.4.26</ecNumber>
        </recommendedName>
        <alternativeName>
            <fullName evidence="12">Riboflavin-specific deaminase</fullName>
        </alternativeName>
    </domain>
    <domain>
        <recommendedName>
            <fullName evidence="12">5-amino-6-(5-phosphoribosylamino)uracil reductase</fullName>
            <ecNumber evidence="12">1.1.1.193</ecNumber>
        </recommendedName>
        <alternativeName>
            <fullName evidence="12">HTP reductase</fullName>
        </alternativeName>
    </domain>
</protein>
<comment type="pathway">
    <text evidence="2 12">Cofactor biosynthesis; riboflavin biosynthesis; 5-amino-6-(D-ribitylamino)uracil from GTP: step 2/4.</text>
</comment>
<dbReference type="InterPro" id="IPR016193">
    <property type="entry name" value="Cytidine_deaminase-like"/>
</dbReference>
<evidence type="ECO:0000256" key="8">
    <source>
        <dbReference type="ARBA" id="ARBA00022833"/>
    </source>
</evidence>
<comment type="function">
    <text evidence="1 12">Converts 2,5-diamino-6-(ribosylamino)-4(3h)-pyrimidinone 5'-phosphate into 5-amino-6-(ribosylamino)-2,4(1h,3h)-pyrimidinedione 5'-phosphate.</text>
</comment>
<dbReference type="InterPro" id="IPR002125">
    <property type="entry name" value="CMP_dCMP_dom"/>
</dbReference>
<gene>
    <name evidence="17" type="ORF">ABR63_06005</name>
</gene>
<dbReference type="EC" id="1.1.1.193" evidence="12"/>
<dbReference type="GO" id="GO:0008703">
    <property type="term" value="F:5-amino-6-(5-phosphoribosylamino)uracil reductase activity"/>
    <property type="evidence" value="ECO:0007669"/>
    <property type="project" value="UniProtKB-EC"/>
</dbReference>
<feature type="binding site" evidence="14">
    <location>
        <position position="179"/>
    </location>
    <ligand>
        <name>NADP(+)</name>
        <dbReference type="ChEBI" id="CHEBI:58349"/>
    </ligand>
</feature>
<feature type="binding site" evidence="14">
    <location>
        <position position="205"/>
    </location>
    <ligand>
        <name>NADP(+)</name>
        <dbReference type="ChEBI" id="CHEBI:58349"/>
    </ligand>
</feature>
<feature type="binding site" evidence="14">
    <location>
        <position position="193"/>
    </location>
    <ligand>
        <name>substrate</name>
    </ligand>
</feature>
<evidence type="ECO:0000256" key="3">
    <source>
        <dbReference type="ARBA" id="ARBA00004910"/>
    </source>
</evidence>
<keyword evidence="10 12" id="KW-0560">Oxidoreductase</keyword>
<evidence type="ECO:0000313" key="18">
    <source>
        <dbReference type="Proteomes" id="UP000050874"/>
    </source>
</evidence>
<name>A0A0R2PSM9_9GAMM</name>
<dbReference type="NCBIfam" id="TIGR00227">
    <property type="entry name" value="ribD_Cterm"/>
    <property type="match status" value="1"/>
</dbReference>
<comment type="cofactor">
    <cofactor evidence="12 15">
        <name>Zn(2+)</name>
        <dbReference type="ChEBI" id="CHEBI:29105"/>
    </cofactor>
    <text evidence="12 15">Binds 1 zinc ion.</text>
</comment>
<dbReference type="NCBIfam" id="TIGR00326">
    <property type="entry name" value="eubact_ribD"/>
    <property type="match status" value="1"/>
</dbReference>
<dbReference type="EC" id="3.5.4.26" evidence="12"/>
<evidence type="ECO:0000256" key="9">
    <source>
        <dbReference type="ARBA" id="ARBA00022857"/>
    </source>
</evidence>
<dbReference type="InterPro" id="IPR011549">
    <property type="entry name" value="RibD_C"/>
</dbReference>
<evidence type="ECO:0000256" key="5">
    <source>
        <dbReference type="ARBA" id="ARBA00007417"/>
    </source>
</evidence>
<evidence type="ECO:0000256" key="7">
    <source>
        <dbReference type="ARBA" id="ARBA00022723"/>
    </source>
</evidence>
<keyword evidence="9 12" id="KW-0521">NADP</keyword>
<dbReference type="UniPathway" id="UPA00275">
    <property type="reaction ID" value="UER00401"/>
</dbReference>
<dbReference type="PANTHER" id="PTHR38011:SF7">
    <property type="entry name" value="2,5-DIAMINO-6-RIBOSYLAMINO-4(3H)-PYRIMIDINONE 5'-PHOSPHATE REDUCTASE"/>
    <property type="match status" value="1"/>
</dbReference>
<dbReference type="PROSITE" id="PS51747">
    <property type="entry name" value="CYT_DCMP_DEAMINASES_2"/>
    <property type="match status" value="1"/>
</dbReference>
<dbReference type="GO" id="GO:0009231">
    <property type="term" value="P:riboflavin biosynthetic process"/>
    <property type="evidence" value="ECO:0007669"/>
    <property type="project" value="UniProtKB-UniPathway"/>
</dbReference>
<dbReference type="InterPro" id="IPR002734">
    <property type="entry name" value="RibDG_C"/>
</dbReference>
<organism evidence="17 18">
    <name type="scientific">SAR86 cluster bacterium BACL1 MAG-120920-bin57</name>
    <dbReference type="NCBI Taxonomy" id="1655571"/>
    <lineage>
        <taxon>Bacteria</taxon>
        <taxon>Pseudomonadati</taxon>
        <taxon>Pseudomonadota</taxon>
        <taxon>Gammaproteobacteria</taxon>
        <taxon>SAR86 cluster</taxon>
    </lineage>
</organism>
<comment type="catalytic activity">
    <reaction evidence="12">
        <text>2,5-diamino-6-hydroxy-4-(5-phosphoribosylamino)-pyrimidine + H2O + H(+) = 5-amino-6-(5-phospho-D-ribosylamino)uracil + NH4(+)</text>
        <dbReference type="Rhea" id="RHEA:21868"/>
        <dbReference type="ChEBI" id="CHEBI:15377"/>
        <dbReference type="ChEBI" id="CHEBI:15378"/>
        <dbReference type="ChEBI" id="CHEBI:28938"/>
        <dbReference type="ChEBI" id="CHEBI:58453"/>
        <dbReference type="ChEBI" id="CHEBI:58614"/>
        <dbReference type="EC" id="3.5.4.26"/>
    </reaction>
</comment>
<proteinExistence type="inferred from homology"/>